<evidence type="ECO:0000256" key="2">
    <source>
        <dbReference type="SAM" id="SignalP"/>
    </source>
</evidence>
<dbReference type="PROSITE" id="PS50015">
    <property type="entry name" value="SAP_B"/>
    <property type="match status" value="1"/>
</dbReference>
<dbReference type="FunFam" id="1.10.225.10:FF:000017">
    <property type="entry name" value="SaPosin-like Protein family"/>
    <property type="match status" value="1"/>
</dbReference>
<keyword evidence="1" id="KW-1015">Disulfide bond</keyword>
<dbReference type="InterPro" id="IPR011001">
    <property type="entry name" value="Saposin-like"/>
</dbReference>
<feature type="signal peptide" evidence="2">
    <location>
        <begin position="1"/>
        <end position="18"/>
    </location>
</feature>
<dbReference type="Pfam" id="PF03489">
    <property type="entry name" value="SapB_2"/>
    <property type="match status" value="1"/>
</dbReference>
<name>A0A9P1NAU5_9PELO</name>
<feature type="domain" description="Saposin B-type" evidence="3">
    <location>
        <begin position="19"/>
        <end position="97"/>
    </location>
</feature>
<dbReference type="InterPro" id="IPR008138">
    <property type="entry name" value="SapB_2"/>
</dbReference>
<dbReference type="SUPFAM" id="SSF47862">
    <property type="entry name" value="Saposin"/>
    <property type="match status" value="1"/>
</dbReference>
<organism evidence="4 5">
    <name type="scientific">Caenorhabditis angaria</name>
    <dbReference type="NCBI Taxonomy" id="860376"/>
    <lineage>
        <taxon>Eukaryota</taxon>
        <taxon>Metazoa</taxon>
        <taxon>Ecdysozoa</taxon>
        <taxon>Nematoda</taxon>
        <taxon>Chromadorea</taxon>
        <taxon>Rhabditida</taxon>
        <taxon>Rhabditina</taxon>
        <taxon>Rhabditomorpha</taxon>
        <taxon>Rhabditoidea</taxon>
        <taxon>Rhabditidae</taxon>
        <taxon>Peloderinae</taxon>
        <taxon>Caenorhabditis</taxon>
    </lineage>
</organism>
<dbReference type="Proteomes" id="UP001152747">
    <property type="component" value="Unassembled WGS sequence"/>
</dbReference>
<dbReference type="AlphaFoldDB" id="A0A9P1NAU5"/>
<sequence length="97" mass="10859">MKFVILLVLACLAVFTTADLIECQMCEMSVKMVVPMLGEDTNTIKQSVDAECKKEFHAIPFATQKCKKFVDEKLQPIINELENGTAPKDVCKKLSMC</sequence>
<dbReference type="Gene3D" id="1.10.225.10">
    <property type="entry name" value="Saposin-like"/>
    <property type="match status" value="1"/>
</dbReference>
<keyword evidence="5" id="KW-1185">Reference proteome</keyword>
<gene>
    <name evidence="4" type="ORF">CAMP_LOCUS16819</name>
</gene>
<evidence type="ECO:0000259" key="3">
    <source>
        <dbReference type="PROSITE" id="PS50015"/>
    </source>
</evidence>
<evidence type="ECO:0000256" key="1">
    <source>
        <dbReference type="ARBA" id="ARBA00023157"/>
    </source>
</evidence>
<proteinExistence type="predicted"/>
<comment type="caution">
    <text evidence="4">The sequence shown here is derived from an EMBL/GenBank/DDBJ whole genome shotgun (WGS) entry which is preliminary data.</text>
</comment>
<dbReference type="EMBL" id="CANHGI010000006">
    <property type="protein sequence ID" value="CAI5454182.1"/>
    <property type="molecule type" value="Genomic_DNA"/>
</dbReference>
<evidence type="ECO:0000313" key="5">
    <source>
        <dbReference type="Proteomes" id="UP001152747"/>
    </source>
</evidence>
<reference evidence="4" key="1">
    <citation type="submission" date="2022-11" db="EMBL/GenBank/DDBJ databases">
        <authorList>
            <person name="Kikuchi T."/>
        </authorList>
    </citation>
    <scope>NUCLEOTIDE SEQUENCE</scope>
    <source>
        <strain evidence="4">PS1010</strain>
    </source>
</reference>
<dbReference type="OrthoDB" id="69496at2759"/>
<protein>
    <recommendedName>
        <fullName evidence="3">Saposin B-type domain-containing protein</fullName>
    </recommendedName>
</protein>
<evidence type="ECO:0000313" key="4">
    <source>
        <dbReference type="EMBL" id="CAI5454182.1"/>
    </source>
</evidence>
<dbReference type="SMART" id="SM00741">
    <property type="entry name" value="SapB"/>
    <property type="match status" value="1"/>
</dbReference>
<keyword evidence="2" id="KW-0732">Signal</keyword>
<feature type="chain" id="PRO_5040350615" description="Saposin B-type domain-containing protein" evidence="2">
    <location>
        <begin position="19"/>
        <end position="97"/>
    </location>
</feature>
<dbReference type="InterPro" id="IPR008139">
    <property type="entry name" value="SaposinB_dom"/>
</dbReference>
<accession>A0A9P1NAU5</accession>